<dbReference type="AlphaFoldDB" id="A0A2T7A545"/>
<evidence type="ECO:0000313" key="2">
    <source>
        <dbReference type="Proteomes" id="UP000244722"/>
    </source>
</evidence>
<gene>
    <name evidence="1" type="ORF">B9Z19DRAFT_302594</name>
</gene>
<comment type="caution">
    <text evidence="1">The sequence shown here is derived from an EMBL/GenBank/DDBJ whole genome shotgun (WGS) entry which is preliminary data.</text>
</comment>
<keyword evidence="2" id="KW-1185">Reference proteome</keyword>
<sequence length="195" mass="21536">MGFCWGNRFLDFQGFPAWEASYIWPIKAGGPRKNFERKILNEHVLVRYSTSTLRYRHAQQSNPSNLYCAPWCITHHNIIPRPHCITCASLHSAKSGCLLLQTSIHPAASVGHRHCGRAFAQHHISGVRCLPLEVGCSGDLCEYHPMIATTPPLPLHSGYRSIALCSPESSVFVSGGGEGGCFPRLFAIILARLLT</sequence>
<accession>A0A2T7A545</accession>
<protein>
    <submittedName>
        <fullName evidence="1">Uncharacterized protein</fullName>
    </submittedName>
</protein>
<name>A0A2T7A545_TUBBO</name>
<evidence type="ECO:0000313" key="1">
    <source>
        <dbReference type="EMBL" id="PUU82862.1"/>
    </source>
</evidence>
<dbReference type="Proteomes" id="UP000244722">
    <property type="component" value="Unassembled WGS sequence"/>
</dbReference>
<dbReference type="EMBL" id="NESQ01000021">
    <property type="protein sequence ID" value="PUU82862.1"/>
    <property type="molecule type" value="Genomic_DNA"/>
</dbReference>
<reference evidence="1 2" key="1">
    <citation type="submission" date="2017-04" db="EMBL/GenBank/DDBJ databases">
        <title>Draft genome sequence of Tuber borchii Vittad., a whitish edible truffle.</title>
        <authorList>
            <consortium name="DOE Joint Genome Institute"/>
            <person name="Murat C."/>
            <person name="Kuo A."/>
            <person name="Barry K.W."/>
            <person name="Clum A."/>
            <person name="Dockter R.B."/>
            <person name="Fauchery L."/>
            <person name="Iotti M."/>
            <person name="Kohler A."/>
            <person name="Labutti K."/>
            <person name="Lindquist E.A."/>
            <person name="Lipzen A."/>
            <person name="Ohm R.A."/>
            <person name="Wang M."/>
            <person name="Grigoriev I.V."/>
            <person name="Zambonelli A."/>
            <person name="Martin F.M."/>
        </authorList>
    </citation>
    <scope>NUCLEOTIDE SEQUENCE [LARGE SCALE GENOMIC DNA]</scope>
    <source>
        <strain evidence="1 2">Tbo3840</strain>
    </source>
</reference>
<proteinExistence type="predicted"/>
<organism evidence="1 2">
    <name type="scientific">Tuber borchii</name>
    <name type="common">White truffle</name>
    <dbReference type="NCBI Taxonomy" id="42251"/>
    <lineage>
        <taxon>Eukaryota</taxon>
        <taxon>Fungi</taxon>
        <taxon>Dikarya</taxon>
        <taxon>Ascomycota</taxon>
        <taxon>Pezizomycotina</taxon>
        <taxon>Pezizomycetes</taxon>
        <taxon>Pezizales</taxon>
        <taxon>Tuberaceae</taxon>
        <taxon>Tuber</taxon>
    </lineage>
</organism>